<accession>A0A0N4TGV3</accession>
<organism evidence="3">
    <name type="scientific">Brugia pahangi</name>
    <name type="common">Filarial nematode worm</name>
    <dbReference type="NCBI Taxonomy" id="6280"/>
    <lineage>
        <taxon>Eukaryota</taxon>
        <taxon>Metazoa</taxon>
        <taxon>Ecdysozoa</taxon>
        <taxon>Nematoda</taxon>
        <taxon>Chromadorea</taxon>
        <taxon>Rhabditida</taxon>
        <taxon>Spirurina</taxon>
        <taxon>Spiruromorpha</taxon>
        <taxon>Filarioidea</taxon>
        <taxon>Onchocercidae</taxon>
        <taxon>Brugia</taxon>
    </lineage>
</organism>
<dbReference type="STRING" id="6280.A0A0N4TGV3"/>
<sequence>MHATIAFGCTQIFNIRLTVYCPSIYDISRFQAVGLFDGDETEVPIYVPPTYITVIDQRV</sequence>
<name>A0A0N4TGV3_BRUPA</name>
<evidence type="ECO:0000313" key="3">
    <source>
        <dbReference type="WBParaSite" id="BPAG_0000744101-mRNA-1"/>
    </source>
</evidence>
<reference evidence="3" key="1">
    <citation type="submission" date="2017-02" db="UniProtKB">
        <authorList>
            <consortium name="WormBaseParasite"/>
        </authorList>
    </citation>
    <scope>IDENTIFICATION</scope>
</reference>
<keyword evidence="2" id="KW-1185">Reference proteome</keyword>
<evidence type="ECO:0000313" key="2">
    <source>
        <dbReference type="Proteomes" id="UP000278627"/>
    </source>
</evidence>
<reference evidence="1 2" key="2">
    <citation type="submission" date="2018-11" db="EMBL/GenBank/DDBJ databases">
        <authorList>
            <consortium name="Pathogen Informatics"/>
        </authorList>
    </citation>
    <scope>NUCLEOTIDE SEQUENCE [LARGE SCALE GENOMIC DNA]</scope>
</reference>
<dbReference type="WBParaSite" id="BPAG_0000744101-mRNA-1">
    <property type="protein sequence ID" value="BPAG_0000744101-mRNA-1"/>
    <property type="gene ID" value="BPAG_0000744101"/>
</dbReference>
<proteinExistence type="predicted"/>
<protein>
    <submittedName>
        <fullName evidence="3">PHB domain-containing protein</fullName>
    </submittedName>
</protein>
<dbReference type="AlphaFoldDB" id="A0A0N4TGV3"/>
<gene>
    <name evidence="1" type="ORF">BPAG_LOCUS7402</name>
</gene>
<dbReference type="EMBL" id="UZAD01008343">
    <property type="protein sequence ID" value="VDN88588.1"/>
    <property type="molecule type" value="Genomic_DNA"/>
</dbReference>
<dbReference type="Proteomes" id="UP000278627">
    <property type="component" value="Unassembled WGS sequence"/>
</dbReference>
<evidence type="ECO:0000313" key="1">
    <source>
        <dbReference type="EMBL" id="VDN88588.1"/>
    </source>
</evidence>